<keyword evidence="2" id="KW-1185">Reference proteome</keyword>
<dbReference type="AntiFam" id="ANF00013">
    <property type="entry name" value="tRNA translation"/>
</dbReference>
<evidence type="ECO:0000313" key="1">
    <source>
        <dbReference type="EMBL" id="CDX22163.1"/>
    </source>
</evidence>
<dbReference type="Proteomes" id="UP000045285">
    <property type="component" value="Unassembled WGS sequence"/>
</dbReference>
<sequence>MCCLPGVSPLYAAGRRSVAQPGSAPDLGSGGRVFESRHSDHFKNNGLSVKSVRSMPRQDAGWVTTWVTKRPHFPCARGAFLRNVALASLLFQVAGASELIAETLLYSAQ</sequence>
<gene>
    <name evidence="1" type="ORF">MPL3356_390178</name>
</gene>
<organism evidence="1 2">
    <name type="scientific">Mesorhizobium plurifarium</name>
    <dbReference type="NCBI Taxonomy" id="69974"/>
    <lineage>
        <taxon>Bacteria</taxon>
        <taxon>Pseudomonadati</taxon>
        <taxon>Pseudomonadota</taxon>
        <taxon>Alphaproteobacteria</taxon>
        <taxon>Hyphomicrobiales</taxon>
        <taxon>Phyllobacteriaceae</taxon>
        <taxon>Mesorhizobium</taxon>
    </lineage>
</organism>
<name>A0A090E5D6_MESPL</name>
<protein>
    <submittedName>
        <fullName evidence="1">Uncharacterized protein</fullName>
    </submittedName>
</protein>
<reference evidence="2" key="1">
    <citation type="submission" date="2014-08" db="EMBL/GenBank/DDBJ databases">
        <authorList>
            <person name="Moulin L."/>
        </authorList>
    </citation>
    <scope>NUCLEOTIDE SEQUENCE [LARGE SCALE GENOMIC DNA]</scope>
</reference>
<dbReference type="AlphaFoldDB" id="A0A090E5D6"/>
<evidence type="ECO:0000313" key="2">
    <source>
        <dbReference type="Proteomes" id="UP000045285"/>
    </source>
</evidence>
<accession>A0A090E5D6</accession>
<proteinExistence type="predicted"/>
<dbReference type="EMBL" id="CCMZ01000033">
    <property type="protein sequence ID" value="CDX22163.1"/>
    <property type="molecule type" value="Genomic_DNA"/>
</dbReference>